<evidence type="ECO:0000256" key="1">
    <source>
        <dbReference type="SAM" id="SignalP"/>
    </source>
</evidence>
<protein>
    <submittedName>
        <fullName evidence="2">Uncharacterized protein</fullName>
    </submittedName>
</protein>
<dbReference type="KEGG" id="ptkz:JDV02_007093"/>
<feature type="signal peptide" evidence="1">
    <location>
        <begin position="1"/>
        <end position="19"/>
    </location>
</feature>
<gene>
    <name evidence="2" type="ORF">JDV02_007093</name>
</gene>
<dbReference type="RefSeq" id="XP_047844553.1">
    <property type="nucleotide sequence ID" value="XM_047988555.1"/>
</dbReference>
<dbReference type="Proteomes" id="UP000829364">
    <property type="component" value="Chromosome 6"/>
</dbReference>
<dbReference type="EMBL" id="CP086359">
    <property type="protein sequence ID" value="UNI21072.1"/>
    <property type="molecule type" value="Genomic_DNA"/>
</dbReference>
<evidence type="ECO:0000313" key="2">
    <source>
        <dbReference type="EMBL" id="UNI21072.1"/>
    </source>
</evidence>
<dbReference type="InterPro" id="IPR045469">
    <property type="entry name" value="Nis1"/>
</dbReference>
<evidence type="ECO:0000313" key="3">
    <source>
        <dbReference type="Proteomes" id="UP000829364"/>
    </source>
</evidence>
<keyword evidence="1" id="KW-0732">Signal</keyword>
<dbReference type="OrthoDB" id="3913322at2759"/>
<sequence>MMWPSTATALFLLFASAHASIQSIAAPEVIKPGDAVNLTIVNNISPGQYDVALVLGFDPNSQLERNNVGIALDYILLKSMPNGPFNQTIHIHPSMRHGPGTLRAGIFSIYGALGNIGVWVYDINITLGDATSTKYIKGDWFNIDCLMGRGCPK</sequence>
<dbReference type="Pfam" id="PF19271">
    <property type="entry name" value="Nis1"/>
    <property type="match status" value="1"/>
</dbReference>
<organism evidence="2 3">
    <name type="scientific">Purpureocillium takamizusanense</name>
    <dbReference type="NCBI Taxonomy" id="2060973"/>
    <lineage>
        <taxon>Eukaryota</taxon>
        <taxon>Fungi</taxon>
        <taxon>Dikarya</taxon>
        <taxon>Ascomycota</taxon>
        <taxon>Pezizomycotina</taxon>
        <taxon>Sordariomycetes</taxon>
        <taxon>Hypocreomycetidae</taxon>
        <taxon>Hypocreales</taxon>
        <taxon>Ophiocordycipitaceae</taxon>
        <taxon>Purpureocillium</taxon>
    </lineage>
</organism>
<dbReference type="GeneID" id="72069042"/>
<accession>A0A9Q8QKV2</accession>
<dbReference type="AlphaFoldDB" id="A0A9Q8QKV2"/>
<name>A0A9Q8QKV2_9HYPO</name>
<feature type="chain" id="PRO_5040389019" evidence="1">
    <location>
        <begin position="20"/>
        <end position="153"/>
    </location>
</feature>
<reference evidence="2" key="1">
    <citation type="submission" date="2021-11" db="EMBL/GenBank/DDBJ databases">
        <title>Purpureocillium_takamizusanense_genome.</title>
        <authorList>
            <person name="Nguyen N.-H."/>
        </authorList>
    </citation>
    <scope>NUCLEOTIDE SEQUENCE</scope>
    <source>
        <strain evidence="2">PT3</strain>
    </source>
</reference>
<keyword evidence="3" id="KW-1185">Reference proteome</keyword>
<proteinExistence type="predicted"/>